<feature type="domain" description="Secretion system C-terminal sorting" evidence="3">
    <location>
        <begin position="771"/>
        <end position="836"/>
    </location>
</feature>
<evidence type="ECO:0000313" key="5">
    <source>
        <dbReference type="EMBL" id="NYA72292.1"/>
    </source>
</evidence>
<evidence type="ECO:0000259" key="3">
    <source>
        <dbReference type="Pfam" id="PF18962"/>
    </source>
</evidence>
<accession>A0A7Y8Y4L7</accession>
<organism evidence="5 6">
    <name type="scientific">Flavobacterium agri</name>
    <dbReference type="NCBI Taxonomy" id="2743471"/>
    <lineage>
        <taxon>Bacteria</taxon>
        <taxon>Pseudomonadati</taxon>
        <taxon>Bacteroidota</taxon>
        <taxon>Flavobacteriia</taxon>
        <taxon>Flavobacteriales</taxon>
        <taxon>Flavobacteriaceae</taxon>
        <taxon>Flavobacterium</taxon>
    </lineage>
</organism>
<evidence type="ECO:0000313" key="6">
    <source>
        <dbReference type="Proteomes" id="UP000535020"/>
    </source>
</evidence>
<reference evidence="5 6" key="1">
    <citation type="submission" date="2020-07" db="EMBL/GenBank/DDBJ databases">
        <authorList>
            <person name="Sun Q."/>
        </authorList>
    </citation>
    <scope>NUCLEOTIDE SEQUENCE [LARGE SCALE GENOMIC DNA]</scope>
    <source>
        <strain evidence="5 6">MAH-1</strain>
    </source>
</reference>
<dbReference type="Pfam" id="PF18962">
    <property type="entry name" value="Por_Secre_tail"/>
    <property type="match status" value="1"/>
</dbReference>
<dbReference type="RefSeq" id="WP_176007097.1">
    <property type="nucleotide sequence ID" value="NZ_JABWMI010000018.1"/>
</dbReference>
<feature type="signal peptide" evidence="2">
    <location>
        <begin position="1"/>
        <end position="20"/>
    </location>
</feature>
<keyword evidence="1 2" id="KW-0732">Signal</keyword>
<comment type="caution">
    <text evidence="5">The sequence shown here is derived from an EMBL/GenBank/DDBJ whole genome shotgun (WGS) entry which is preliminary data.</text>
</comment>
<dbReference type="EMBL" id="JACBJI010000007">
    <property type="protein sequence ID" value="NYA72292.1"/>
    <property type="molecule type" value="Genomic_DNA"/>
</dbReference>
<keyword evidence="6" id="KW-1185">Reference proteome</keyword>
<dbReference type="InterPro" id="IPR013783">
    <property type="entry name" value="Ig-like_fold"/>
</dbReference>
<evidence type="ECO:0000256" key="2">
    <source>
        <dbReference type="SAM" id="SignalP"/>
    </source>
</evidence>
<feature type="domain" description="GEVED" evidence="4">
    <location>
        <begin position="91"/>
        <end position="173"/>
    </location>
</feature>
<dbReference type="Pfam" id="PF20009">
    <property type="entry name" value="GEVED"/>
    <property type="match status" value="1"/>
</dbReference>
<gene>
    <name evidence="5" type="ORF">HZF10_15285</name>
</gene>
<dbReference type="NCBIfam" id="TIGR04183">
    <property type="entry name" value="Por_Secre_tail"/>
    <property type="match status" value="1"/>
</dbReference>
<evidence type="ECO:0000256" key="1">
    <source>
        <dbReference type="ARBA" id="ARBA00022729"/>
    </source>
</evidence>
<dbReference type="Gene3D" id="2.60.120.380">
    <property type="match status" value="1"/>
</dbReference>
<dbReference type="Proteomes" id="UP000535020">
    <property type="component" value="Unassembled WGS sequence"/>
</dbReference>
<dbReference type="InterPro" id="IPR026444">
    <property type="entry name" value="Secre_tail"/>
</dbReference>
<dbReference type="InterPro" id="IPR045474">
    <property type="entry name" value="GEVED"/>
</dbReference>
<proteinExistence type="predicted"/>
<name>A0A7Y8Y4L7_9FLAO</name>
<protein>
    <submittedName>
        <fullName evidence="5">T9SS type A sorting domain-containing protein</fullName>
    </submittedName>
</protein>
<sequence length="840" mass="87188">MKKITLLCAMLLVFAWQGRAQFPAPYCGPITFTNNEEPITLVQFAGINNSSPAPVGGVAHQDFTAISGTVMQGISYPITLKGNTDGNYTTNLNVWIDWNQNNVFTDAGEMYEIGTITNSTGLDATSLTGNIAVPATATLGSTRMRVIKKFNGYSDSCNTVGSGWGEAEDYSLTVVAATCTPPTVAFATASLCPSATFNVTVNVSAMGSATSYTVTDNQGSASQNIAAAGTLTFGPYVSSTDVVITVTDPNSALCNTTSDSLTDVCLPGCASNPSPANGSTSAPGGPITLTWDAPTTGGAVESYDLYAGNTSGALEFVGNYTTNTTGDDLVINAYGVTVYWQVIAINAAGEATGCAEWNFTVQSPPGWCLTAPNGLWPAATFTPATCDGTTENVIANNAYAGEYSNVNVTSGQTYVFKSGTTDFITISNAEGNTALAYGATPLTWVSTLTGTVRFLSHVDDQCGAEATNRVRSVICGVVSSEQPDWASLQWPPNATISQGGSFDVYGQVYEPGVTDPAGAAAGMEAWVGINTADTDPSTWSVTWIPMTFNALANSGNNDEFMASVGSTLAPGAYFYATRFRLNNGPYVYGGIDATNAGGIWNGTQYGSGELTVNPPTVPDNDLCGGALALTPGGVFADNAQTGTLLGSTTTAGLTFNCQTNRADDVWYSVVVPASGSITIETLSASGSLLTDTVLSVFSGSCGTLTEIGCSDDEGTDNFSVVSLTGQTPGATLYVGVWRWNNAGNPAGAFQVSAYDASLSTGEIRNDGFSYYPNPVSSVFNVSAQDGIKSVSVFNMLGQQVMQKNINAQQGSIDMSSLAKGAYLVKLYSDNASKTIKVLKD</sequence>
<evidence type="ECO:0000259" key="4">
    <source>
        <dbReference type="Pfam" id="PF20009"/>
    </source>
</evidence>
<dbReference type="AlphaFoldDB" id="A0A7Y8Y4L7"/>
<feature type="chain" id="PRO_5031568698" evidence="2">
    <location>
        <begin position="21"/>
        <end position="840"/>
    </location>
</feature>
<dbReference type="Gene3D" id="2.60.40.10">
    <property type="entry name" value="Immunoglobulins"/>
    <property type="match status" value="1"/>
</dbReference>